<dbReference type="AlphaFoldDB" id="A0A9Q0D1S7"/>
<keyword evidence="1" id="KW-0812">Transmembrane</keyword>
<dbReference type="InterPro" id="IPR007877">
    <property type="entry name" value="DUF707"/>
</dbReference>
<dbReference type="PANTHER" id="PTHR31210">
    <property type="entry name" value="OS06G0731900 PROTEIN"/>
    <property type="match status" value="1"/>
</dbReference>
<protein>
    <submittedName>
        <fullName evidence="2">Uncharacterized protein</fullName>
    </submittedName>
</protein>
<dbReference type="OrthoDB" id="593775at2759"/>
<keyword evidence="1" id="KW-0472">Membrane</keyword>
<organism evidence="2 3">
    <name type="scientific">Rhynchospora breviuscula</name>
    <dbReference type="NCBI Taxonomy" id="2022672"/>
    <lineage>
        <taxon>Eukaryota</taxon>
        <taxon>Viridiplantae</taxon>
        <taxon>Streptophyta</taxon>
        <taxon>Embryophyta</taxon>
        <taxon>Tracheophyta</taxon>
        <taxon>Spermatophyta</taxon>
        <taxon>Magnoliopsida</taxon>
        <taxon>Liliopsida</taxon>
        <taxon>Poales</taxon>
        <taxon>Cyperaceae</taxon>
        <taxon>Cyperoideae</taxon>
        <taxon>Rhynchosporeae</taxon>
        <taxon>Rhynchospora</taxon>
    </lineage>
</organism>
<dbReference type="Pfam" id="PF05212">
    <property type="entry name" value="DUF707"/>
    <property type="match status" value="1"/>
</dbReference>
<proteinExistence type="predicted"/>
<feature type="transmembrane region" description="Helical" evidence="1">
    <location>
        <begin position="26"/>
        <end position="47"/>
    </location>
</feature>
<evidence type="ECO:0000313" key="3">
    <source>
        <dbReference type="Proteomes" id="UP001151287"/>
    </source>
</evidence>
<evidence type="ECO:0000313" key="2">
    <source>
        <dbReference type="EMBL" id="KAJ1704271.1"/>
    </source>
</evidence>
<keyword evidence="1" id="KW-1133">Transmembrane helix</keyword>
<dbReference type="Proteomes" id="UP001151287">
    <property type="component" value="Unassembled WGS sequence"/>
</dbReference>
<dbReference type="EMBL" id="JAMQYH010000001">
    <property type="protein sequence ID" value="KAJ1704271.1"/>
    <property type="molecule type" value="Genomic_DNA"/>
</dbReference>
<keyword evidence="3" id="KW-1185">Reference proteome</keyword>
<reference evidence="2" key="1">
    <citation type="journal article" date="2022" name="Cell">
        <title>Repeat-based holocentromeres influence genome architecture and karyotype evolution.</title>
        <authorList>
            <person name="Hofstatter P.G."/>
            <person name="Thangavel G."/>
            <person name="Lux T."/>
            <person name="Neumann P."/>
            <person name="Vondrak T."/>
            <person name="Novak P."/>
            <person name="Zhang M."/>
            <person name="Costa L."/>
            <person name="Castellani M."/>
            <person name="Scott A."/>
            <person name="Toegelov H."/>
            <person name="Fuchs J."/>
            <person name="Mata-Sucre Y."/>
            <person name="Dias Y."/>
            <person name="Vanzela A.L.L."/>
            <person name="Huettel B."/>
            <person name="Almeida C.C.S."/>
            <person name="Simkova H."/>
            <person name="Souza G."/>
            <person name="Pedrosa-Harand A."/>
            <person name="Macas J."/>
            <person name="Mayer K.F.X."/>
            <person name="Houben A."/>
            <person name="Marques A."/>
        </authorList>
    </citation>
    <scope>NUCLEOTIDE SEQUENCE</scope>
    <source>
        <strain evidence="2">RhyBre1mFocal</strain>
    </source>
</reference>
<gene>
    <name evidence="2" type="ORF">LUZ63_004050</name>
</gene>
<sequence length="417" mass="48568">MKESPHAVANRRVRKYRRLFERDQNCMMALVTYLAILTSGVIGFIIGTTYPICSFSKYEISSVILSYGEDMDVTSTTNNSTDRIKNLTDRIKNSTDRPNNAAGRLKIYEQSNPKGAETLPPGIIVSESDLYQHRLWGDIFEDVPLKPKYLAVFTVAYQQKNFVNAAVQKFSENFTILLFHYDGRVNEWDEFAWSQRAIHISARKQAKWWYAKRFLHPDIVAAYDYIFIWDEDLGVDHFDAEEYIKLVKKYGLEISQPAVEAYWEPSFSITKRKNDTEVHKEADALGMCSNLHQPPCTEFVEIMAPVFSRSSWRCIWHMIQNDLPHGFGMDYVFRSCVEPAQEKIGVVDAQWIFHYGTPTLKDQGREDNRTDKVQEIDIRRYQELGIFKYRWNEALKNYCNEKGIVSSNYMDNLTLPQ</sequence>
<evidence type="ECO:0000256" key="1">
    <source>
        <dbReference type="SAM" id="Phobius"/>
    </source>
</evidence>
<comment type="caution">
    <text evidence="2">The sequence shown here is derived from an EMBL/GenBank/DDBJ whole genome shotgun (WGS) entry which is preliminary data.</text>
</comment>
<dbReference type="PANTHER" id="PTHR31210:SF68">
    <property type="entry name" value="OS06G0727800 PROTEIN"/>
    <property type="match status" value="1"/>
</dbReference>
<accession>A0A9Q0D1S7</accession>
<name>A0A9Q0D1S7_9POAL</name>